<dbReference type="GO" id="GO:0003824">
    <property type="term" value="F:catalytic activity"/>
    <property type="evidence" value="ECO:0007669"/>
    <property type="project" value="InterPro"/>
</dbReference>
<feature type="region of interest" description="Disordered" evidence="1">
    <location>
        <begin position="462"/>
        <end position="484"/>
    </location>
</feature>
<dbReference type="InterPro" id="IPR023631">
    <property type="entry name" value="Amidase_dom"/>
</dbReference>
<sequence length="484" mass="52104">MAEPLYYRSATELSQLMRAGELSARETVSAHLERIDEVNPDINAIVTYLPEAAMEQAAAADQRFASGGWDGPLHGIPVAHKDNHLTMGVRTTFGSRIHEHYVPELDDLVVDRMKAAGVVTLGKTNVPEFVAGGHTFNDLFGATRNPYDLAVTAGGSSGGAAAALAAGMHPIADGNDMGGSLRLPAGYCNVVGLRPSAGRVPTYPASDGWCGLSVQGPMARCVDDVALLLSVMAGPDGRSPLSLEEPGSRFATVAADGLRGRRIAFSVDLGGTIPVDPEVRRVVERAAHTCREAGAIVEEACISFDGAGECFRTLRAWQFEAALGDLFDANREWVRPSLYENMLAGRRLSGRDVGRAARLRTELFHRMREFLETYDGLLLPVAPIPAFDVDLQYPASVCGVQQPDYLGWMESACHVTVTGHPVIALPAGFSEAGTPLGIQLVGRHRAEDQLLDMAKDFEQRTRHAWTRPRSGASVDHRRGDGQRD</sequence>
<dbReference type="PROSITE" id="PS00571">
    <property type="entry name" value="AMIDASES"/>
    <property type="match status" value="1"/>
</dbReference>
<dbReference type="Pfam" id="PF01425">
    <property type="entry name" value="Amidase"/>
    <property type="match status" value="1"/>
</dbReference>
<feature type="domain" description="Amidase" evidence="2">
    <location>
        <begin position="26"/>
        <end position="451"/>
    </location>
</feature>
<dbReference type="InterPro" id="IPR000120">
    <property type="entry name" value="Amidase"/>
</dbReference>
<protein>
    <submittedName>
        <fullName evidence="3">Amidase</fullName>
    </submittedName>
</protein>
<dbReference type="Proteomes" id="UP000287519">
    <property type="component" value="Unassembled WGS sequence"/>
</dbReference>
<name>A0A402CK62_RHOWR</name>
<dbReference type="Gene3D" id="3.90.1300.10">
    <property type="entry name" value="Amidase signature (AS) domain"/>
    <property type="match status" value="1"/>
</dbReference>
<dbReference type="PANTHER" id="PTHR11895">
    <property type="entry name" value="TRANSAMIDASE"/>
    <property type="match status" value="1"/>
</dbReference>
<evidence type="ECO:0000259" key="2">
    <source>
        <dbReference type="Pfam" id="PF01425"/>
    </source>
</evidence>
<dbReference type="NCBIfam" id="NF005686">
    <property type="entry name" value="PRK07486.1"/>
    <property type="match status" value="1"/>
</dbReference>
<dbReference type="InterPro" id="IPR020556">
    <property type="entry name" value="Amidase_CS"/>
</dbReference>
<dbReference type="AlphaFoldDB" id="A0A402CK62"/>
<organism evidence="3 4">
    <name type="scientific">Rhodococcus wratislaviensis</name>
    <name type="common">Tsukamurella wratislaviensis</name>
    <dbReference type="NCBI Taxonomy" id="44752"/>
    <lineage>
        <taxon>Bacteria</taxon>
        <taxon>Bacillati</taxon>
        <taxon>Actinomycetota</taxon>
        <taxon>Actinomycetes</taxon>
        <taxon>Mycobacteriales</taxon>
        <taxon>Nocardiaceae</taxon>
        <taxon>Rhodococcus</taxon>
    </lineage>
</organism>
<feature type="compositionally biased region" description="Basic and acidic residues" evidence="1">
    <location>
        <begin position="474"/>
        <end position="484"/>
    </location>
</feature>
<dbReference type="RefSeq" id="WP_124395610.1">
    <property type="nucleotide sequence ID" value="NZ_BHYM01000085.1"/>
</dbReference>
<dbReference type="PANTHER" id="PTHR11895:SF76">
    <property type="entry name" value="INDOLEACETAMIDE HYDROLASE"/>
    <property type="match status" value="1"/>
</dbReference>
<dbReference type="OrthoDB" id="182039at2"/>
<accession>A0A402CK62</accession>
<dbReference type="InterPro" id="IPR036928">
    <property type="entry name" value="AS_sf"/>
</dbReference>
<comment type="caution">
    <text evidence="3">The sequence shown here is derived from an EMBL/GenBank/DDBJ whole genome shotgun (WGS) entry which is preliminary data.</text>
</comment>
<evidence type="ECO:0000313" key="3">
    <source>
        <dbReference type="EMBL" id="GCE43939.1"/>
    </source>
</evidence>
<keyword evidence="4" id="KW-1185">Reference proteome</keyword>
<dbReference type="SUPFAM" id="SSF75304">
    <property type="entry name" value="Amidase signature (AS) enzymes"/>
    <property type="match status" value="1"/>
</dbReference>
<dbReference type="EMBL" id="BHYM01000085">
    <property type="protein sequence ID" value="GCE43939.1"/>
    <property type="molecule type" value="Genomic_DNA"/>
</dbReference>
<evidence type="ECO:0000313" key="4">
    <source>
        <dbReference type="Proteomes" id="UP000287519"/>
    </source>
</evidence>
<evidence type="ECO:0000256" key="1">
    <source>
        <dbReference type="SAM" id="MobiDB-lite"/>
    </source>
</evidence>
<proteinExistence type="predicted"/>
<gene>
    <name evidence="3" type="ORF">Rhow_008237</name>
</gene>
<reference evidence="3 4" key="1">
    <citation type="submission" date="2018-11" db="EMBL/GenBank/DDBJ databases">
        <title>Microbial catabolism of amino acid.</title>
        <authorList>
            <person name="Hibi M."/>
            <person name="Ogawa J."/>
        </authorList>
    </citation>
    <scope>NUCLEOTIDE SEQUENCE [LARGE SCALE GENOMIC DNA]</scope>
    <source>
        <strain evidence="3 4">C31-06</strain>
    </source>
</reference>